<keyword evidence="2" id="KW-1185">Reference proteome</keyword>
<dbReference type="EMBL" id="BNJF01000003">
    <property type="protein sequence ID" value="GHO47427.1"/>
    <property type="molecule type" value="Genomic_DNA"/>
</dbReference>
<accession>A0A8J3MST4</accession>
<dbReference type="Proteomes" id="UP000612362">
    <property type="component" value="Unassembled WGS sequence"/>
</dbReference>
<dbReference type="AlphaFoldDB" id="A0A8J3MST4"/>
<gene>
    <name evidence="1" type="ORF">KSX_55900</name>
</gene>
<protein>
    <submittedName>
        <fullName evidence="1">Uncharacterized protein</fullName>
    </submittedName>
</protein>
<reference evidence="1" key="1">
    <citation type="submission" date="2020-10" db="EMBL/GenBank/DDBJ databases">
        <title>Taxonomic study of unclassified bacteria belonging to the class Ktedonobacteria.</title>
        <authorList>
            <person name="Yabe S."/>
            <person name="Wang C.M."/>
            <person name="Zheng Y."/>
            <person name="Sakai Y."/>
            <person name="Cavaletti L."/>
            <person name="Monciardini P."/>
            <person name="Donadio S."/>
        </authorList>
    </citation>
    <scope>NUCLEOTIDE SEQUENCE</scope>
    <source>
        <strain evidence="1">SOSP1-1</strain>
    </source>
</reference>
<organism evidence="1 2">
    <name type="scientific">Ktedonospora formicarum</name>
    <dbReference type="NCBI Taxonomy" id="2778364"/>
    <lineage>
        <taxon>Bacteria</taxon>
        <taxon>Bacillati</taxon>
        <taxon>Chloroflexota</taxon>
        <taxon>Ktedonobacteria</taxon>
        <taxon>Ktedonobacterales</taxon>
        <taxon>Ktedonobacteraceae</taxon>
        <taxon>Ktedonospora</taxon>
    </lineage>
</organism>
<proteinExistence type="predicted"/>
<sequence>MELGRDASFGDKEHLTPACGIAQVRMEFREVGFTLSVGFLSPVPYNSNFQRAGTCDTRSAIAIWKR</sequence>
<comment type="caution">
    <text evidence="1">The sequence shown here is derived from an EMBL/GenBank/DDBJ whole genome shotgun (WGS) entry which is preliminary data.</text>
</comment>
<evidence type="ECO:0000313" key="1">
    <source>
        <dbReference type="EMBL" id="GHO47427.1"/>
    </source>
</evidence>
<evidence type="ECO:0000313" key="2">
    <source>
        <dbReference type="Proteomes" id="UP000612362"/>
    </source>
</evidence>
<name>A0A8J3MST4_9CHLR</name>